<dbReference type="InterPro" id="IPR040115">
    <property type="entry name" value="Lnp"/>
</dbReference>
<feature type="domain" description="Lunapark zinc ribbon" evidence="4">
    <location>
        <begin position="243"/>
        <end position="293"/>
    </location>
</feature>
<dbReference type="PANTHER" id="PTHR22166">
    <property type="entry name" value="ENDOPLASMIC RETICULUM JUNCTION FORMATION PROTEIN LUNAPARK"/>
    <property type="match status" value="1"/>
</dbReference>
<feature type="compositionally biased region" description="Basic and acidic residues" evidence="3">
    <location>
        <begin position="377"/>
        <end position="391"/>
    </location>
</feature>
<keyword evidence="2" id="KW-0472">Membrane</keyword>
<keyword evidence="2" id="KW-0862">Zinc</keyword>
<reference evidence="5" key="1">
    <citation type="submission" date="2022-01" db="EMBL/GenBank/DDBJ databases">
        <authorList>
            <person name="King R."/>
        </authorList>
    </citation>
    <scope>NUCLEOTIDE SEQUENCE</scope>
</reference>
<dbReference type="OrthoDB" id="3169036at2759"/>
<comment type="domain">
    <text evidence="2">The C4-type zinc finger motif is necessary both for its ER three-way tubular junction localization and formation.</text>
</comment>
<evidence type="ECO:0000313" key="5">
    <source>
        <dbReference type="EMBL" id="CAG9803051.1"/>
    </source>
</evidence>
<dbReference type="GO" id="GO:0071788">
    <property type="term" value="P:endoplasmic reticulum tubular network maintenance"/>
    <property type="evidence" value="ECO:0007669"/>
    <property type="project" value="UniProtKB-UniRule"/>
</dbReference>
<dbReference type="GO" id="GO:1903373">
    <property type="term" value="P:positive regulation of endoplasmic reticulum tubular network organization"/>
    <property type="evidence" value="ECO:0007669"/>
    <property type="project" value="UniProtKB-UniRule"/>
</dbReference>
<dbReference type="GO" id="GO:0008270">
    <property type="term" value="F:zinc ion binding"/>
    <property type="evidence" value="ECO:0007669"/>
    <property type="project" value="UniProtKB-KW"/>
</dbReference>
<dbReference type="Proteomes" id="UP001153620">
    <property type="component" value="Chromosome 2"/>
</dbReference>
<feature type="region of interest" description="Disordered" evidence="3">
    <location>
        <begin position="313"/>
        <end position="391"/>
    </location>
</feature>
<keyword evidence="2" id="KW-0863">Zinc-finger</keyword>
<name>A0A9N9WNW3_9DIPT</name>
<evidence type="ECO:0000259" key="4">
    <source>
        <dbReference type="Pfam" id="PF10058"/>
    </source>
</evidence>
<dbReference type="PANTHER" id="PTHR22166:SF12">
    <property type="entry name" value="ENDOPLASMIC RETICULUM JUNCTION FORMATION PROTEIN LUNAPARK"/>
    <property type="match status" value="1"/>
</dbReference>
<dbReference type="GO" id="GO:0098826">
    <property type="term" value="C:endoplasmic reticulum tubular network membrane"/>
    <property type="evidence" value="ECO:0007669"/>
    <property type="project" value="UniProtKB-UniRule"/>
</dbReference>
<keyword evidence="2" id="KW-0479">Metal-binding</keyword>
<comment type="similarity">
    <text evidence="1 2">Belongs to the lunapark family.</text>
</comment>
<feature type="transmembrane region" description="Helical" evidence="2">
    <location>
        <begin position="49"/>
        <end position="68"/>
    </location>
</feature>
<dbReference type="EMBL" id="OU895878">
    <property type="protein sequence ID" value="CAG9803051.1"/>
    <property type="molecule type" value="Genomic_DNA"/>
</dbReference>
<dbReference type="InterPro" id="IPR019273">
    <property type="entry name" value="Lunapark_Znf"/>
</dbReference>
<accession>A0A9N9WNW3</accession>
<evidence type="ECO:0000256" key="3">
    <source>
        <dbReference type="SAM" id="MobiDB-lite"/>
    </source>
</evidence>
<feature type="transmembrane region" description="Helical" evidence="2">
    <location>
        <begin position="80"/>
        <end position="101"/>
    </location>
</feature>
<keyword evidence="2" id="KW-1133">Transmembrane helix</keyword>
<comment type="subcellular location">
    <subcellularLocation>
        <location evidence="2">Endoplasmic reticulum membrane</location>
        <topology evidence="2">Multi-pass membrane protein</topology>
    </subcellularLocation>
</comment>
<feature type="compositionally biased region" description="Polar residues" evidence="3">
    <location>
        <begin position="313"/>
        <end position="323"/>
    </location>
</feature>
<organism evidence="5 6">
    <name type="scientific">Chironomus riparius</name>
    <dbReference type="NCBI Taxonomy" id="315576"/>
    <lineage>
        <taxon>Eukaryota</taxon>
        <taxon>Metazoa</taxon>
        <taxon>Ecdysozoa</taxon>
        <taxon>Arthropoda</taxon>
        <taxon>Hexapoda</taxon>
        <taxon>Insecta</taxon>
        <taxon>Pterygota</taxon>
        <taxon>Neoptera</taxon>
        <taxon>Endopterygota</taxon>
        <taxon>Diptera</taxon>
        <taxon>Nematocera</taxon>
        <taxon>Chironomoidea</taxon>
        <taxon>Chironomidae</taxon>
        <taxon>Chironominae</taxon>
        <taxon>Chironomus</taxon>
    </lineage>
</organism>
<protein>
    <recommendedName>
        <fullName evidence="2">Endoplasmic reticulum junction formation protein lunapark</fullName>
    </recommendedName>
</protein>
<dbReference type="Pfam" id="PF10058">
    <property type="entry name" value="Zn_ribbon_10"/>
    <property type="match status" value="1"/>
</dbReference>
<evidence type="ECO:0000313" key="6">
    <source>
        <dbReference type="Proteomes" id="UP001153620"/>
    </source>
</evidence>
<feature type="compositionally biased region" description="Acidic residues" evidence="3">
    <location>
        <begin position="356"/>
        <end position="376"/>
    </location>
</feature>
<gene>
    <name evidence="5" type="ORF">CHIRRI_LOCUS5953</name>
</gene>
<dbReference type="AlphaFoldDB" id="A0A9N9WNW3"/>
<keyword evidence="2" id="KW-0812">Transmembrane</keyword>
<sequence>MGSMISRLFKRKREKSTYEKLEAIELKIKEIEEFSDLYQLKQKRFVGNVLLYGLGSSVVAFLAFYFAFLPKTLEKRVLYSIPIILLPAFIFFLKNLVAYYFQRKVNSNAEELAELRTEKRELLDHVKTKETYKDAVEILQRFGNVNDRSFSTPSRQSSASPPDNISKVMVNTSTNMTPSLGGNFKTPVAGRQLVHRNILQQRMNAQTPQMDPNRTVAIPSSVAVIRGMKRTPYPIIDNSQKSVVDKMVDYLIGDGPANRFAMICQQCFKHNGMALQEEYEYAAFRCAFCNFFNPAKKLRPIAPRLSSELALQPSQPSFNIQRPSSSDSSSCSDTDNEISKRKLQNVTETEPKQIVESEEQEQNDELEVESVGDEIEFIDKPERQDIEKKLE</sequence>
<evidence type="ECO:0000256" key="2">
    <source>
        <dbReference type="RuleBase" id="RU367073"/>
    </source>
</evidence>
<comment type="function">
    <text evidence="2">Plays a role in determining ER morphology.</text>
</comment>
<reference evidence="5" key="2">
    <citation type="submission" date="2022-10" db="EMBL/GenBank/DDBJ databases">
        <authorList>
            <consortium name="ENA_rothamsted_submissions"/>
            <consortium name="culmorum"/>
            <person name="King R."/>
        </authorList>
    </citation>
    <scope>NUCLEOTIDE SEQUENCE</scope>
</reference>
<keyword evidence="6" id="KW-1185">Reference proteome</keyword>
<proteinExistence type="inferred from homology"/>
<evidence type="ECO:0000256" key="1">
    <source>
        <dbReference type="ARBA" id="ARBA00009940"/>
    </source>
</evidence>
<keyword evidence="2" id="KW-0256">Endoplasmic reticulum</keyword>
<feature type="compositionally biased region" description="Low complexity" evidence="3">
    <location>
        <begin position="324"/>
        <end position="333"/>
    </location>
</feature>